<sequence length="257" mass="28226">TIGKHHGSKEEASKQAFPNVVDPRTLDDILDTYSINSQNSLANNHRDSLALLKPAHMANGANMVGSSRRNNDDNREGRIMTTGMATNSPKGPIHRIGSSGSRDSIKGLSYYYQDEPFTAPYSLEQGSVDRSPLITPTTGGHTSSSLSLSRIAAINRANNNGSNDQAGRRDIDRRQEVADDDGKEEEDEEDGGRYTGVNIQRLLSKTQSRIGSININSNSNSSRTSRRYDSGLKHDPDFIKYTLSQKAYIQTMAKSFT</sequence>
<dbReference type="Proteomes" id="UP001145114">
    <property type="component" value="Unassembled WGS sequence"/>
</dbReference>
<accession>A0ACC1HCV5</accession>
<gene>
    <name evidence="1" type="ORF">EV182_003826</name>
</gene>
<keyword evidence="2" id="KW-1185">Reference proteome</keyword>
<feature type="non-terminal residue" evidence="1">
    <location>
        <position position="1"/>
    </location>
</feature>
<protein>
    <submittedName>
        <fullName evidence="1">Uncharacterized protein</fullName>
    </submittedName>
</protein>
<comment type="caution">
    <text evidence="1">The sequence shown here is derived from an EMBL/GenBank/DDBJ whole genome shotgun (WGS) entry which is preliminary data.</text>
</comment>
<proteinExistence type="predicted"/>
<evidence type="ECO:0000313" key="1">
    <source>
        <dbReference type="EMBL" id="KAJ1674166.1"/>
    </source>
</evidence>
<dbReference type="EMBL" id="JAMZIH010006204">
    <property type="protein sequence ID" value="KAJ1674166.1"/>
    <property type="molecule type" value="Genomic_DNA"/>
</dbReference>
<name>A0ACC1HCV5_9FUNG</name>
<organism evidence="1 2">
    <name type="scientific">Spiromyces aspiralis</name>
    <dbReference type="NCBI Taxonomy" id="68401"/>
    <lineage>
        <taxon>Eukaryota</taxon>
        <taxon>Fungi</taxon>
        <taxon>Fungi incertae sedis</taxon>
        <taxon>Zoopagomycota</taxon>
        <taxon>Kickxellomycotina</taxon>
        <taxon>Kickxellomycetes</taxon>
        <taxon>Kickxellales</taxon>
        <taxon>Kickxellaceae</taxon>
        <taxon>Spiromyces</taxon>
    </lineage>
</organism>
<reference evidence="1" key="1">
    <citation type="submission" date="2022-06" db="EMBL/GenBank/DDBJ databases">
        <title>Phylogenomic reconstructions and comparative analyses of Kickxellomycotina fungi.</title>
        <authorList>
            <person name="Reynolds N.K."/>
            <person name="Stajich J.E."/>
            <person name="Barry K."/>
            <person name="Grigoriev I.V."/>
            <person name="Crous P."/>
            <person name="Smith M.E."/>
        </authorList>
    </citation>
    <scope>NUCLEOTIDE SEQUENCE</scope>
    <source>
        <strain evidence="1">RSA 2271</strain>
    </source>
</reference>
<evidence type="ECO:0000313" key="2">
    <source>
        <dbReference type="Proteomes" id="UP001145114"/>
    </source>
</evidence>